<evidence type="ECO:0000256" key="3">
    <source>
        <dbReference type="RuleBase" id="RU000363"/>
    </source>
</evidence>
<evidence type="ECO:0000256" key="2">
    <source>
        <dbReference type="ARBA" id="ARBA00023002"/>
    </source>
</evidence>
<keyword evidence="5" id="KW-1185">Reference proteome</keyword>
<evidence type="ECO:0000313" key="4">
    <source>
        <dbReference type="EMBL" id="KAL3271232.1"/>
    </source>
</evidence>
<accession>A0ABD2MY19</accession>
<sequence>MDRWVGKIAVVTGASAGLGAAISKKLVEEGINVAGFARRKEKIEELARTVEGKNGAKLYAVQVDITSEEEVINAFRYVLENLGPVSILVNNAGIVQNTTLIDGNAECWKKVLDTNVLGLCVATREAVNIMRNHDIAGHIIHINSVAGHRVPPIPYTNVYSASKFAVTSLAQTLSKELKGIGSRIKVTSVSPGYVETDIVKANGFTTNETIMQIEKIAPRMYPIDIANAVAYVIGTPPHVEVTELTVQPLGEPV</sequence>
<dbReference type="PRINTS" id="PR00081">
    <property type="entry name" value="GDHRDH"/>
</dbReference>
<dbReference type="AlphaFoldDB" id="A0ABD2MY19"/>
<dbReference type="SUPFAM" id="SSF51735">
    <property type="entry name" value="NAD(P)-binding Rossmann-fold domains"/>
    <property type="match status" value="1"/>
</dbReference>
<dbReference type="EMBL" id="JABFTP020000042">
    <property type="protein sequence ID" value="KAL3271232.1"/>
    <property type="molecule type" value="Genomic_DNA"/>
</dbReference>
<organism evidence="4 5">
    <name type="scientific">Cryptolaemus montrouzieri</name>
    <dbReference type="NCBI Taxonomy" id="559131"/>
    <lineage>
        <taxon>Eukaryota</taxon>
        <taxon>Metazoa</taxon>
        <taxon>Ecdysozoa</taxon>
        <taxon>Arthropoda</taxon>
        <taxon>Hexapoda</taxon>
        <taxon>Insecta</taxon>
        <taxon>Pterygota</taxon>
        <taxon>Neoptera</taxon>
        <taxon>Endopterygota</taxon>
        <taxon>Coleoptera</taxon>
        <taxon>Polyphaga</taxon>
        <taxon>Cucujiformia</taxon>
        <taxon>Coccinelloidea</taxon>
        <taxon>Coccinellidae</taxon>
        <taxon>Scymninae</taxon>
        <taxon>Scymnini</taxon>
        <taxon>Cryptolaemus</taxon>
    </lineage>
</organism>
<comment type="similarity">
    <text evidence="1 3">Belongs to the short-chain dehydrogenases/reductases (SDR) family.</text>
</comment>
<dbReference type="Proteomes" id="UP001516400">
    <property type="component" value="Unassembled WGS sequence"/>
</dbReference>
<evidence type="ECO:0008006" key="6">
    <source>
        <dbReference type="Google" id="ProtNLM"/>
    </source>
</evidence>
<comment type="caution">
    <text evidence="4">The sequence shown here is derived from an EMBL/GenBank/DDBJ whole genome shotgun (WGS) entry which is preliminary data.</text>
</comment>
<evidence type="ECO:0000256" key="1">
    <source>
        <dbReference type="ARBA" id="ARBA00006484"/>
    </source>
</evidence>
<dbReference type="Gene3D" id="3.40.50.720">
    <property type="entry name" value="NAD(P)-binding Rossmann-like Domain"/>
    <property type="match status" value="1"/>
</dbReference>
<dbReference type="PANTHER" id="PTHR43115">
    <property type="entry name" value="DEHYDROGENASE/REDUCTASE SDR FAMILY MEMBER 11"/>
    <property type="match status" value="1"/>
</dbReference>
<dbReference type="FunFam" id="3.40.50.720:FF:000047">
    <property type="entry name" value="NADP-dependent L-serine/L-allo-threonine dehydrogenase"/>
    <property type="match status" value="1"/>
</dbReference>
<keyword evidence="2" id="KW-0560">Oxidoreductase</keyword>
<dbReference type="PANTHER" id="PTHR43115:SF4">
    <property type="entry name" value="DEHYDROGENASE_REDUCTASE SDR FAMILY MEMBER 11"/>
    <property type="match status" value="1"/>
</dbReference>
<reference evidence="4 5" key="1">
    <citation type="journal article" date="2021" name="BMC Biol.">
        <title>Horizontally acquired antibacterial genes associated with adaptive radiation of ladybird beetles.</title>
        <authorList>
            <person name="Li H.S."/>
            <person name="Tang X.F."/>
            <person name="Huang Y.H."/>
            <person name="Xu Z.Y."/>
            <person name="Chen M.L."/>
            <person name="Du X.Y."/>
            <person name="Qiu B.Y."/>
            <person name="Chen P.T."/>
            <person name="Zhang W."/>
            <person name="Slipinski A."/>
            <person name="Escalona H.E."/>
            <person name="Waterhouse R.M."/>
            <person name="Zwick A."/>
            <person name="Pang H."/>
        </authorList>
    </citation>
    <scope>NUCLEOTIDE SEQUENCE [LARGE SCALE GENOMIC DNA]</scope>
    <source>
        <strain evidence="4">SYSU2018</strain>
    </source>
</reference>
<dbReference type="InterPro" id="IPR002347">
    <property type="entry name" value="SDR_fam"/>
</dbReference>
<dbReference type="GO" id="GO:0016616">
    <property type="term" value="F:oxidoreductase activity, acting on the CH-OH group of donors, NAD or NADP as acceptor"/>
    <property type="evidence" value="ECO:0007669"/>
    <property type="project" value="UniProtKB-ARBA"/>
</dbReference>
<proteinExistence type="inferred from homology"/>
<dbReference type="PRINTS" id="PR00080">
    <property type="entry name" value="SDRFAMILY"/>
</dbReference>
<dbReference type="PROSITE" id="PS00061">
    <property type="entry name" value="ADH_SHORT"/>
    <property type="match status" value="1"/>
</dbReference>
<protein>
    <recommendedName>
        <fullName evidence="6">Farnesol dehydrogenase-like</fullName>
    </recommendedName>
</protein>
<dbReference type="Pfam" id="PF00106">
    <property type="entry name" value="adh_short"/>
    <property type="match status" value="1"/>
</dbReference>
<dbReference type="InterPro" id="IPR036291">
    <property type="entry name" value="NAD(P)-bd_dom_sf"/>
</dbReference>
<name>A0ABD2MY19_9CUCU</name>
<dbReference type="InterPro" id="IPR020904">
    <property type="entry name" value="Sc_DH/Rdtase_CS"/>
</dbReference>
<evidence type="ECO:0000313" key="5">
    <source>
        <dbReference type="Proteomes" id="UP001516400"/>
    </source>
</evidence>
<gene>
    <name evidence="4" type="ORF">HHI36_021726</name>
</gene>